<dbReference type="WBParaSite" id="L893_g17509.t2">
    <property type="protein sequence ID" value="L893_g17509.t2"/>
    <property type="gene ID" value="L893_g17509"/>
</dbReference>
<evidence type="ECO:0000256" key="8">
    <source>
        <dbReference type="SAM" id="SignalP"/>
    </source>
</evidence>
<evidence type="ECO:0000256" key="1">
    <source>
        <dbReference type="ARBA" id="ARBA00004308"/>
    </source>
</evidence>
<evidence type="ECO:0000256" key="2">
    <source>
        <dbReference type="ARBA" id="ARBA00022692"/>
    </source>
</evidence>
<evidence type="ECO:0000256" key="7">
    <source>
        <dbReference type="SAM" id="Phobius"/>
    </source>
</evidence>
<evidence type="ECO:0000313" key="11">
    <source>
        <dbReference type="WBParaSite" id="L893_g17509.t2"/>
    </source>
</evidence>
<feature type="compositionally biased region" description="Polar residues" evidence="6">
    <location>
        <begin position="435"/>
        <end position="444"/>
    </location>
</feature>
<feature type="compositionally biased region" description="Low complexity" evidence="6">
    <location>
        <begin position="766"/>
        <end position="778"/>
    </location>
</feature>
<feature type="chain" id="PRO_5009312375" evidence="8">
    <location>
        <begin position="18"/>
        <end position="805"/>
    </location>
</feature>
<evidence type="ECO:0000256" key="4">
    <source>
        <dbReference type="ARBA" id="ARBA00023136"/>
    </source>
</evidence>
<feature type="coiled-coil region" evidence="5">
    <location>
        <begin position="490"/>
        <end position="554"/>
    </location>
</feature>
<dbReference type="AlphaFoldDB" id="A0A1I7YLC5"/>
<dbReference type="Proteomes" id="UP000095287">
    <property type="component" value="Unplaced"/>
</dbReference>
<dbReference type="Pfam" id="PF07738">
    <property type="entry name" value="Sad1_UNC"/>
    <property type="match status" value="1"/>
</dbReference>
<reference evidence="11" key="1">
    <citation type="submission" date="2016-11" db="UniProtKB">
        <authorList>
            <consortium name="WormBaseParasite"/>
        </authorList>
    </citation>
    <scope>IDENTIFICATION</scope>
</reference>
<dbReference type="InterPro" id="IPR012919">
    <property type="entry name" value="SUN_dom"/>
</dbReference>
<keyword evidence="2 7" id="KW-0812">Transmembrane</keyword>
<evidence type="ECO:0000256" key="3">
    <source>
        <dbReference type="ARBA" id="ARBA00022989"/>
    </source>
</evidence>
<evidence type="ECO:0000256" key="6">
    <source>
        <dbReference type="SAM" id="MobiDB-lite"/>
    </source>
</evidence>
<dbReference type="GO" id="GO:0034975">
    <property type="term" value="P:protein folding in endoplasmic reticulum"/>
    <property type="evidence" value="ECO:0007669"/>
    <property type="project" value="TreeGrafter"/>
</dbReference>
<evidence type="ECO:0000259" key="9">
    <source>
        <dbReference type="PROSITE" id="PS51469"/>
    </source>
</evidence>
<feature type="region of interest" description="Disordered" evidence="6">
    <location>
        <begin position="435"/>
        <end position="462"/>
    </location>
</feature>
<feature type="signal peptide" evidence="8">
    <location>
        <begin position="1"/>
        <end position="17"/>
    </location>
</feature>
<evidence type="ECO:0000256" key="5">
    <source>
        <dbReference type="SAM" id="Coils"/>
    </source>
</evidence>
<name>A0A1I7YLC5_9BILA</name>
<keyword evidence="10" id="KW-1185">Reference proteome</keyword>
<feature type="region of interest" description="Disordered" evidence="6">
    <location>
        <begin position="750"/>
        <end position="805"/>
    </location>
</feature>
<comment type="subcellular location">
    <subcellularLocation>
        <location evidence="1">Endomembrane system</location>
    </subcellularLocation>
</comment>
<accession>A0A1I7YLC5</accession>
<keyword evidence="4 7" id="KW-0472">Membrane</keyword>
<dbReference type="PANTHER" id="PTHR12953">
    <property type="entry name" value="MEMBRANE PROTEIN CH1 RELATED"/>
    <property type="match status" value="1"/>
</dbReference>
<dbReference type="PANTHER" id="PTHR12953:SF0">
    <property type="entry name" value="SUN DOMAIN-CONTAINING OSSIFICATION FACTOR"/>
    <property type="match status" value="1"/>
</dbReference>
<sequence>MHLHALFLFLTFACVNGFHYASSASGFIELITNSSSILSPDVCSNDDFPPKFVLPSKKRKTPEANITSTVTPAAEERPMATFDEWTKERLKKKPRVMKLDLGTQASNGHTRMPGEDPSGNFREARINSGPASDSHPQRNYASRECGAKVLYSNPEMQNRGAVLNDKERDQYLRNPCQAAKNKFLIVELCETIQVTRFQIANYELFSSGPQDFRVSVAERSPTAEWVSIGEFKAGDNRDLQTFTVVNNGVYSKFIRIELLTHYGSEHYCTLSVLRAYGISMVDEYEAEALSSVVDPEPVVVQPPVVPEPPQSKPEADVDNSSSDNIVNKVVVGTIGGLKSALKSALSWHSFGSAEVRDISRPKLLEQCWTCSTRKKRETRWLCYVFAKHFIPTPLKMGRYRKSFSKETAQSRFLKIVTFSRQCKADAAAVRVPNQRTVPASTPPTRQVFIPKEDDSPLPASSTNHKESVFLKLNKRITTLELNMSLSSEYLSELSRRYVQQTEDIKKQQERMLKGSEEAAIKVVQEARSSFLSEIKQLKTQIAALTKNLENLRHATVTTVEVARRVATTSEEAPDTEDDCDIDDENEECGTLSSEPPLDYFQNPEHLWTNLENLRHATVTTVEVARRVATTSEEAPDTEDDCDIDDENEECGTLSSEPPLDYFQNPEHLWTTGQLICVVIVLQACSVFVFYVFSGLQGVNAREMTRIKRLEETVMGLTQPPPEAPKAEVLKSIELANPTTGLSANQRKRLRKKLKQQQKKQEDWDNASSLAASTTTGTTCHSDRSGDEIENLDPSGWNVVRRYKKS</sequence>
<dbReference type="PROSITE" id="PS51469">
    <property type="entry name" value="SUN"/>
    <property type="match status" value="1"/>
</dbReference>
<dbReference type="GO" id="GO:0005737">
    <property type="term" value="C:cytoplasm"/>
    <property type="evidence" value="ECO:0007669"/>
    <property type="project" value="TreeGrafter"/>
</dbReference>
<proteinExistence type="predicted"/>
<keyword evidence="3 7" id="KW-1133">Transmembrane helix</keyword>
<feature type="transmembrane region" description="Helical" evidence="7">
    <location>
        <begin position="672"/>
        <end position="698"/>
    </location>
</feature>
<evidence type="ECO:0000313" key="10">
    <source>
        <dbReference type="Proteomes" id="UP000095287"/>
    </source>
</evidence>
<dbReference type="InterPro" id="IPR045120">
    <property type="entry name" value="Suco/Slp1-like"/>
</dbReference>
<organism evidence="10 11">
    <name type="scientific">Steinernema glaseri</name>
    <dbReference type="NCBI Taxonomy" id="37863"/>
    <lineage>
        <taxon>Eukaryota</taxon>
        <taxon>Metazoa</taxon>
        <taxon>Ecdysozoa</taxon>
        <taxon>Nematoda</taxon>
        <taxon>Chromadorea</taxon>
        <taxon>Rhabditida</taxon>
        <taxon>Tylenchina</taxon>
        <taxon>Panagrolaimomorpha</taxon>
        <taxon>Strongyloidoidea</taxon>
        <taxon>Steinernematidae</taxon>
        <taxon>Steinernema</taxon>
    </lineage>
</organism>
<protein>
    <submittedName>
        <fullName evidence="11">SUN domain-containing protein</fullName>
    </submittedName>
</protein>
<keyword evidence="8" id="KW-0732">Signal</keyword>
<feature type="domain" description="SUN" evidence="9">
    <location>
        <begin position="102"/>
        <end position="280"/>
    </location>
</feature>
<keyword evidence="5" id="KW-0175">Coiled coil</keyword>
<dbReference type="GO" id="GO:0012505">
    <property type="term" value="C:endomembrane system"/>
    <property type="evidence" value="ECO:0007669"/>
    <property type="project" value="UniProtKB-SubCell"/>
</dbReference>
<dbReference type="Gene3D" id="2.60.120.260">
    <property type="entry name" value="Galactose-binding domain-like"/>
    <property type="match status" value="1"/>
</dbReference>
<feature type="region of interest" description="Disordered" evidence="6">
    <location>
        <begin position="104"/>
        <end position="140"/>
    </location>
</feature>
<dbReference type="GO" id="GO:0016020">
    <property type="term" value="C:membrane"/>
    <property type="evidence" value="ECO:0007669"/>
    <property type="project" value="InterPro"/>
</dbReference>